<proteinExistence type="predicted"/>
<protein>
    <submittedName>
        <fullName evidence="1">Uncharacterized protein</fullName>
    </submittedName>
</protein>
<dbReference type="Proteomes" id="UP001620626">
    <property type="component" value="Unassembled WGS sequence"/>
</dbReference>
<gene>
    <name evidence="1" type="ORF">niasHT_039932</name>
</gene>
<comment type="caution">
    <text evidence="1">The sequence shown here is derived from an EMBL/GenBank/DDBJ whole genome shotgun (WGS) entry which is preliminary data.</text>
</comment>
<evidence type="ECO:0000313" key="2">
    <source>
        <dbReference type="Proteomes" id="UP001620626"/>
    </source>
</evidence>
<dbReference type="EMBL" id="JBICBT010001253">
    <property type="protein sequence ID" value="KAL3076443.1"/>
    <property type="molecule type" value="Genomic_DNA"/>
</dbReference>
<reference evidence="1 2" key="1">
    <citation type="submission" date="2024-10" db="EMBL/GenBank/DDBJ databases">
        <authorList>
            <person name="Kim D."/>
        </authorList>
    </citation>
    <scope>NUCLEOTIDE SEQUENCE [LARGE SCALE GENOMIC DNA]</scope>
    <source>
        <strain evidence="1">BH-2024</strain>
    </source>
</reference>
<evidence type="ECO:0000313" key="1">
    <source>
        <dbReference type="EMBL" id="KAL3076443.1"/>
    </source>
</evidence>
<name>A0ABD2IT18_9BILA</name>
<keyword evidence="2" id="KW-1185">Reference proteome</keyword>
<dbReference type="AlphaFoldDB" id="A0ABD2IT18"/>
<accession>A0ABD2IT18</accession>
<sequence length="154" mass="17231">MDAKFVFSTPSCPAVPIFTHAPANRCNLRGDSDDQLTTPRAVQNEEESAVKGILQLGGLRKKKPKIVKKPPTLDNQEHMDASFNTSGHSACACAALEEMRRKMRVLESDNAELRITLPRLKNAQGKDCTGEMIKMNKELLLAKEQCERWRPARL</sequence>
<organism evidence="1 2">
    <name type="scientific">Heterodera trifolii</name>
    <dbReference type="NCBI Taxonomy" id="157864"/>
    <lineage>
        <taxon>Eukaryota</taxon>
        <taxon>Metazoa</taxon>
        <taxon>Ecdysozoa</taxon>
        <taxon>Nematoda</taxon>
        <taxon>Chromadorea</taxon>
        <taxon>Rhabditida</taxon>
        <taxon>Tylenchina</taxon>
        <taxon>Tylenchomorpha</taxon>
        <taxon>Tylenchoidea</taxon>
        <taxon>Heteroderidae</taxon>
        <taxon>Heteroderinae</taxon>
        <taxon>Heterodera</taxon>
    </lineage>
</organism>